<name>A0A1E5WFF6_9POAL</name>
<protein>
    <submittedName>
        <fullName evidence="3">Uncharacterized protein</fullName>
    </submittedName>
</protein>
<evidence type="ECO:0000313" key="4">
    <source>
        <dbReference type="Proteomes" id="UP000095767"/>
    </source>
</evidence>
<comment type="caution">
    <text evidence="3">The sequence shown here is derived from an EMBL/GenBank/DDBJ whole genome shotgun (WGS) entry which is preliminary data.</text>
</comment>
<dbReference type="Pfam" id="PF02423">
    <property type="entry name" value="OCD_Mu_crystall"/>
    <property type="match status" value="1"/>
</dbReference>
<organism evidence="3 4">
    <name type="scientific">Dichanthelium oligosanthes</name>
    <dbReference type="NCBI Taxonomy" id="888268"/>
    <lineage>
        <taxon>Eukaryota</taxon>
        <taxon>Viridiplantae</taxon>
        <taxon>Streptophyta</taxon>
        <taxon>Embryophyta</taxon>
        <taxon>Tracheophyta</taxon>
        <taxon>Spermatophyta</taxon>
        <taxon>Magnoliopsida</taxon>
        <taxon>Liliopsida</taxon>
        <taxon>Poales</taxon>
        <taxon>Poaceae</taxon>
        <taxon>PACMAD clade</taxon>
        <taxon>Panicoideae</taxon>
        <taxon>Panicodae</taxon>
        <taxon>Paniceae</taxon>
        <taxon>Dichantheliinae</taxon>
        <taxon>Dichanthelium</taxon>
    </lineage>
</organism>
<sequence length="276" mass="29754">MSMVGGALQAVISALTLLHTAAIPALAASLLTFLSCPSSVLTLAGTGTLAPYLVEAYLAALPIISRVLIWNRTRSKSTALVARLRDVHPRLDVQEVDAMDEAVAAADVVSCMIGSREPVERGELLRPGVHLDLVDSFTPTMQECDGEALHRGSVFIDFEAAMEEAWELVGAVQRGVLRRSDVARTLADLAAGTMEGRHSDDEITMFKSVGTAAHYYRIINQYWVKMAISASFATGTTEVGRIVKVSVLVYFGTDTDTYQCRLQMEPALIVGRPAGK</sequence>
<dbReference type="Gene3D" id="3.30.1780.10">
    <property type="entry name" value="ornithine cyclodeaminase, domain 1"/>
    <property type="match status" value="1"/>
</dbReference>
<keyword evidence="2" id="KW-0472">Membrane</keyword>
<evidence type="ECO:0000313" key="3">
    <source>
        <dbReference type="EMBL" id="OEL36074.1"/>
    </source>
</evidence>
<dbReference type="PANTHER" id="PTHR13812:SF19">
    <property type="entry name" value="KETIMINE REDUCTASE MU-CRYSTALLIN"/>
    <property type="match status" value="1"/>
</dbReference>
<dbReference type="EMBL" id="LWDX02010281">
    <property type="protein sequence ID" value="OEL36074.1"/>
    <property type="molecule type" value="Genomic_DNA"/>
</dbReference>
<accession>A0A1E5WFF6</accession>
<dbReference type="OrthoDB" id="41492at2759"/>
<dbReference type="SUPFAM" id="SSF51735">
    <property type="entry name" value="NAD(P)-binding Rossmann-fold domains"/>
    <property type="match status" value="1"/>
</dbReference>
<dbReference type="AlphaFoldDB" id="A0A1E5WFF6"/>
<evidence type="ECO:0000256" key="1">
    <source>
        <dbReference type="ARBA" id="ARBA00008903"/>
    </source>
</evidence>
<keyword evidence="2" id="KW-1133">Transmembrane helix</keyword>
<reference evidence="3 4" key="1">
    <citation type="submission" date="2016-09" db="EMBL/GenBank/DDBJ databases">
        <title>The draft genome of Dichanthelium oligosanthes: A C3 panicoid grass species.</title>
        <authorList>
            <person name="Studer A.J."/>
            <person name="Schnable J.C."/>
            <person name="Brutnell T.P."/>
        </authorList>
    </citation>
    <scope>NUCLEOTIDE SEQUENCE [LARGE SCALE GENOMIC DNA]</scope>
    <source>
        <strain evidence="4">cv. Kellogg 1175</strain>
        <tissue evidence="3">Leaf</tissue>
    </source>
</reference>
<gene>
    <name evidence="3" type="ORF">BAE44_0002907</name>
</gene>
<dbReference type="STRING" id="888268.A0A1E5WFF6"/>
<dbReference type="InterPro" id="IPR036291">
    <property type="entry name" value="NAD(P)-bd_dom_sf"/>
</dbReference>
<keyword evidence="4" id="KW-1185">Reference proteome</keyword>
<proteinExistence type="inferred from homology"/>
<dbReference type="GO" id="GO:0019752">
    <property type="term" value="P:carboxylic acid metabolic process"/>
    <property type="evidence" value="ECO:0007669"/>
    <property type="project" value="UniProtKB-ARBA"/>
</dbReference>
<dbReference type="GO" id="GO:0016491">
    <property type="term" value="F:oxidoreductase activity"/>
    <property type="evidence" value="ECO:0007669"/>
    <property type="project" value="UniProtKB-ARBA"/>
</dbReference>
<dbReference type="InterPro" id="IPR003462">
    <property type="entry name" value="ODC_Mu_crystall"/>
</dbReference>
<dbReference type="Gene3D" id="3.40.50.720">
    <property type="entry name" value="NAD(P)-binding Rossmann-like Domain"/>
    <property type="match status" value="1"/>
</dbReference>
<comment type="similarity">
    <text evidence="1">Belongs to the ornithine cyclodeaminase/mu-crystallin family.</text>
</comment>
<dbReference type="GO" id="GO:0005737">
    <property type="term" value="C:cytoplasm"/>
    <property type="evidence" value="ECO:0007669"/>
    <property type="project" value="TreeGrafter"/>
</dbReference>
<dbReference type="InterPro" id="IPR023401">
    <property type="entry name" value="ODC_N"/>
</dbReference>
<feature type="transmembrane region" description="Helical" evidence="2">
    <location>
        <begin position="51"/>
        <end position="69"/>
    </location>
</feature>
<dbReference type="Proteomes" id="UP000095767">
    <property type="component" value="Unassembled WGS sequence"/>
</dbReference>
<keyword evidence="2" id="KW-0812">Transmembrane</keyword>
<dbReference type="PANTHER" id="PTHR13812">
    <property type="entry name" value="KETIMINE REDUCTASE MU-CRYSTALLIN"/>
    <property type="match status" value="1"/>
</dbReference>
<evidence type="ECO:0000256" key="2">
    <source>
        <dbReference type="SAM" id="Phobius"/>
    </source>
</evidence>
<dbReference type="FunFam" id="3.40.50.720:FF:000311">
    <property type="entry name" value="Ornithine cyclodeaminase"/>
    <property type="match status" value="1"/>
</dbReference>